<evidence type="ECO:0000313" key="1">
    <source>
        <dbReference type="EMBL" id="KAK9110511.1"/>
    </source>
</evidence>
<organism evidence="1 2">
    <name type="scientific">Stephania japonica</name>
    <dbReference type="NCBI Taxonomy" id="461633"/>
    <lineage>
        <taxon>Eukaryota</taxon>
        <taxon>Viridiplantae</taxon>
        <taxon>Streptophyta</taxon>
        <taxon>Embryophyta</taxon>
        <taxon>Tracheophyta</taxon>
        <taxon>Spermatophyta</taxon>
        <taxon>Magnoliopsida</taxon>
        <taxon>Ranunculales</taxon>
        <taxon>Menispermaceae</taxon>
        <taxon>Menispermoideae</taxon>
        <taxon>Cissampelideae</taxon>
        <taxon>Stephania</taxon>
    </lineage>
</organism>
<dbReference type="InterPro" id="IPR036426">
    <property type="entry name" value="Bulb-type_lectin_dom_sf"/>
</dbReference>
<dbReference type="EMBL" id="JBBNAE010000007">
    <property type="protein sequence ID" value="KAK9110511.1"/>
    <property type="molecule type" value="Genomic_DNA"/>
</dbReference>
<proteinExistence type="predicted"/>
<dbReference type="Proteomes" id="UP001417504">
    <property type="component" value="Unassembled WGS sequence"/>
</dbReference>
<gene>
    <name evidence="1" type="ORF">Sjap_018571</name>
</gene>
<evidence type="ECO:0000313" key="2">
    <source>
        <dbReference type="Proteomes" id="UP001417504"/>
    </source>
</evidence>
<reference evidence="1 2" key="1">
    <citation type="submission" date="2024-01" db="EMBL/GenBank/DDBJ databases">
        <title>Genome assemblies of Stephania.</title>
        <authorList>
            <person name="Yang L."/>
        </authorList>
    </citation>
    <scope>NUCLEOTIDE SEQUENCE [LARGE SCALE GENOMIC DNA]</scope>
    <source>
        <strain evidence="1">QJT</strain>
        <tissue evidence="1">Leaf</tissue>
    </source>
</reference>
<keyword evidence="2" id="KW-1185">Reference proteome</keyword>
<comment type="caution">
    <text evidence="1">The sequence shown here is derived from an EMBL/GenBank/DDBJ whole genome shotgun (WGS) entry which is preliminary data.</text>
</comment>
<sequence>MSGQFLFAISESNKYLDRCSSVRTMRANHGFKSCVMRFFQALTRKNAHLDVLKIEQLEKEITNQRASTLAAMLDRPGNSIIYNSRSRMIWQTFDSLTNTILQGQLLLNGARLSASLASQNLNTDQSDGNLVQYPIQTLETKT</sequence>
<dbReference type="SUPFAM" id="SSF51110">
    <property type="entry name" value="alpha-D-mannose-specific plant lectins"/>
    <property type="match status" value="1"/>
</dbReference>
<protein>
    <submittedName>
        <fullName evidence="1">Uncharacterized protein</fullName>
    </submittedName>
</protein>
<name>A0AAP0I873_9MAGN</name>
<dbReference type="AlphaFoldDB" id="A0AAP0I873"/>
<accession>A0AAP0I873</accession>